<dbReference type="RefSeq" id="WP_188666100.1">
    <property type="nucleotide sequence ID" value="NZ_BMHV01000021.1"/>
</dbReference>
<accession>A0A917FCT7</accession>
<evidence type="ECO:0000313" key="1">
    <source>
        <dbReference type="EMBL" id="GGF71213.1"/>
    </source>
</evidence>
<reference evidence="1" key="1">
    <citation type="journal article" date="2014" name="Int. J. Syst. Evol. Microbiol.">
        <title>Complete genome sequence of Corynebacterium casei LMG S-19264T (=DSM 44701T), isolated from a smear-ripened cheese.</title>
        <authorList>
            <consortium name="US DOE Joint Genome Institute (JGI-PGF)"/>
            <person name="Walter F."/>
            <person name="Albersmeier A."/>
            <person name="Kalinowski J."/>
            <person name="Ruckert C."/>
        </authorList>
    </citation>
    <scope>NUCLEOTIDE SEQUENCE</scope>
    <source>
        <strain evidence="1">CGMCC 1.15254</strain>
    </source>
</reference>
<gene>
    <name evidence="1" type="ORF">GCM10011332_26490</name>
</gene>
<organism evidence="1 2">
    <name type="scientific">Terasakiella brassicae</name>
    <dbReference type="NCBI Taxonomy" id="1634917"/>
    <lineage>
        <taxon>Bacteria</taxon>
        <taxon>Pseudomonadati</taxon>
        <taxon>Pseudomonadota</taxon>
        <taxon>Alphaproteobacteria</taxon>
        <taxon>Rhodospirillales</taxon>
        <taxon>Terasakiellaceae</taxon>
        <taxon>Terasakiella</taxon>
    </lineage>
</organism>
<dbReference type="AlphaFoldDB" id="A0A917FCT7"/>
<dbReference type="EMBL" id="BMHV01000021">
    <property type="protein sequence ID" value="GGF71213.1"/>
    <property type="molecule type" value="Genomic_DNA"/>
</dbReference>
<keyword evidence="2" id="KW-1185">Reference proteome</keyword>
<name>A0A917FCT7_9PROT</name>
<reference evidence="1" key="2">
    <citation type="submission" date="2020-09" db="EMBL/GenBank/DDBJ databases">
        <authorList>
            <person name="Sun Q."/>
            <person name="Zhou Y."/>
        </authorList>
    </citation>
    <scope>NUCLEOTIDE SEQUENCE</scope>
    <source>
        <strain evidence="1">CGMCC 1.15254</strain>
    </source>
</reference>
<protein>
    <submittedName>
        <fullName evidence="1">Uncharacterized protein</fullName>
    </submittedName>
</protein>
<proteinExistence type="predicted"/>
<dbReference type="Proteomes" id="UP000632498">
    <property type="component" value="Unassembled WGS sequence"/>
</dbReference>
<comment type="caution">
    <text evidence="1">The sequence shown here is derived from an EMBL/GenBank/DDBJ whole genome shotgun (WGS) entry which is preliminary data.</text>
</comment>
<evidence type="ECO:0000313" key="2">
    <source>
        <dbReference type="Proteomes" id="UP000632498"/>
    </source>
</evidence>
<sequence>MLVDNSENNRNKQRQQITQFIGSLKDKTDELDGWARHAEAAMSGEGFKTYLEFRDLVVECESFNEVIQRRLEKSAKEGGNPDLQSQLDELTARQLTLAIHASLKFLRYIAEKNLPIGSRDVFIRELNDLHRMKKSLDNERLQGKVDAAALADQRKVEEILNVVIEKAPQLFSFDNLDDKEEEKPQEFKL</sequence>